<keyword evidence="4" id="KW-1185">Reference proteome</keyword>
<dbReference type="VEuPathDB" id="FungiDB:ASPWEDRAFT_582362"/>
<dbReference type="OrthoDB" id="5399138at2759"/>
<feature type="compositionally biased region" description="Basic residues" evidence="1">
    <location>
        <begin position="233"/>
        <end position="243"/>
    </location>
</feature>
<evidence type="ECO:0000256" key="1">
    <source>
        <dbReference type="SAM" id="MobiDB-lite"/>
    </source>
</evidence>
<evidence type="ECO:0000313" key="4">
    <source>
        <dbReference type="Proteomes" id="UP000184383"/>
    </source>
</evidence>
<dbReference type="STRING" id="1073089.A0A1L9RHL7"/>
<feature type="domain" description="C2H2-type" evidence="2">
    <location>
        <begin position="259"/>
        <end position="281"/>
    </location>
</feature>
<protein>
    <recommendedName>
        <fullName evidence="2">C2H2-type domain-containing protein</fullName>
    </recommendedName>
</protein>
<feature type="region of interest" description="Disordered" evidence="1">
    <location>
        <begin position="459"/>
        <end position="480"/>
    </location>
</feature>
<reference evidence="4" key="1">
    <citation type="journal article" date="2017" name="Genome Biol.">
        <title>Comparative genomics reveals high biological diversity and specific adaptations in the industrially and medically important fungal genus Aspergillus.</title>
        <authorList>
            <person name="de Vries R.P."/>
            <person name="Riley R."/>
            <person name="Wiebenga A."/>
            <person name="Aguilar-Osorio G."/>
            <person name="Amillis S."/>
            <person name="Uchima C.A."/>
            <person name="Anderluh G."/>
            <person name="Asadollahi M."/>
            <person name="Askin M."/>
            <person name="Barry K."/>
            <person name="Battaglia E."/>
            <person name="Bayram O."/>
            <person name="Benocci T."/>
            <person name="Braus-Stromeyer S.A."/>
            <person name="Caldana C."/>
            <person name="Canovas D."/>
            <person name="Cerqueira G.C."/>
            <person name="Chen F."/>
            <person name="Chen W."/>
            <person name="Choi C."/>
            <person name="Clum A."/>
            <person name="Dos Santos R.A."/>
            <person name="Damasio A.R."/>
            <person name="Diallinas G."/>
            <person name="Emri T."/>
            <person name="Fekete E."/>
            <person name="Flipphi M."/>
            <person name="Freyberg S."/>
            <person name="Gallo A."/>
            <person name="Gournas C."/>
            <person name="Habgood R."/>
            <person name="Hainaut M."/>
            <person name="Harispe M.L."/>
            <person name="Henrissat B."/>
            <person name="Hilden K.S."/>
            <person name="Hope R."/>
            <person name="Hossain A."/>
            <person name="Karabika E."/>
            <person name="Karaffa L."/>
            <person name="Karanyi Z."/>
            <person name="Krasevec N."/>
            <person name="Kuo A."/>
            <person name="Kusch H."/>
            <person name="LaButti K."/>
            <person name="Lagendijk E.L."/>
            <person name="Lapidus A."/>
            <person name="Levasseur A."/>
            <person name="Lindquist E."/>
            <person name="Lipzen A."/>
            <person name="Logrieco A.F."/>
            <person name="MacCabe A."/>
            <person name="Maekelae M.R."/>
            <person name="Malavazi I."/>
            <person name="Melin P."/>
            <person name="Meyer V."/>
            <person name="Mielnichuk N."/>
            <person name="Miskei M."/>
            <person name="Molnar A.P."/>
            <person name="Mule G."/>
            <person name="Ngan C.Y."/>
            <person name="Orejas M."/>
            <person name="Orosz E."/>
            <person name="Ouedraogo J.P."/>
            <person name="Overkamp K.M."/>
            <person name="Park H.-S."/>
            <person name="Perrone G."/>
            <person name="Piumi F."/>
            <person name="Punt P.J."/>
            <person name="Ram A.F."/>
            <person name="Ramon A."/>
            <person name="Rauscher S."/>
            <person name="Record E."/>
            <person name="Riano-Pachon D.M."/>
            <person name="Robert V."/>
            <person name="Roehrig J."/>
            <person name="Ruller R."/>
            <person name="Salamov A."/>
            <person name="Salih N.S."/>
            <person name="Samson R.A."/>
            <person name="Sandor E."/>
            <person name="Sanguinetti M."/>
            <person name="Schuetze T."/>
            <person name="Sepcic K."/>
            <person name="Shelest E."/>
            <person name="Sherlock G."/>
            <person name="Sophianopoulou V."/>
            <person name="Squina F.M."/>
            <person name="Sun H."/>
            <person name="Susca A."/>
            <person name="Todd R.B."/>
            <person name="Tsang A."/>
            <person name="Unkles S.E."/>
            <person name="van de Wiele N."/>
            <person name="van Rossen-Uffink D."/>
            <person name="Oliveira J.V."/>
            <person name="Vesth T.C."/>
            <person name="Visser J."/>
            <person name="Yu J.-H."/>
            <person name="Zhou M."/>
            <person name="Andersen M.R."/>
            <person name="Archer D.B."/>
            <person name="Baker S.E."/>
            <person name="Benoit I."/>
            <person name="Brakhage A.A."/>
            <person name="Braus G.H."/>
            <person name="Fischer R."/>
            <person name="Frisvad J.C."/>
            <person name="Goldman G.H."/>
            <person name="Houbraken J."/>
            <person name="Oakley B."/>
            <person name="Pocsi I."/>
            <person name="Scazzocchio C."/>
            <person name="Seiboth B."/>
            <person name="vanKuyk P.A."/>
            <person name="Wortman J."/>
            <person name="Dyer P.S."/>
            <person name="Grigoriev I.V."/>
        </authorList>
    </citation>
    <scope>NUCLEOTIDE SEQUENCE [LARGE SCALE GENOMIC DNA]</scope>
    <source>
        <strain evidence="4">DTO 134E9</strain>
    </source>
</reference>
<dbReference type="Proteomes" id="UP000184383">
    <property type="component" value="Unassembled WGS sequence"/>
</dbReference>
<dbReference type="SMART" id="SM00355">
    <property type="entry name" value="ZnF_C2H2"/>
    <property type="match status" value="3"/>
</dbReference>
<evidence type="ECO:0000259" key="2">
    <source>
        <dbReference type="PROSITE" id="PS00028"/>
    </source>
</evidence>
<feature type="compositionally biased region" description="Low complexity" evidence="1">
    <location>
        <begin position="201"/>
        <end position="228"/>
    </location>
</feature>
<gene>
    <name evidence="3" type="ORF">ASPWEDRAFT_582362</name>
</gene>
<feature type="region of interest" description="Disordered" evidence="1">
    <location>
        <begin position="31"/>
        <end position="79"/>
    </location>
</feature>
<sequence>MPQWQNWDTFDPLVHEGLDFDLSDPNLFDFDPSCAEQDPYTELHDQFTSPPVFQDSLAENSHSLPGSVHSLGHDSTASWSSHVDLQPGLLASSNPCQSESQHEMNDQIGNIPQYHSSLPRRRSRYFIPRTEESAAPIFIPNATDTEPALDPMQRWQESPPEDEPASMAAIMDAVKNNPAQRRQTRKPPPKKNDAFRHYRRPPSTTSGESSGSSRQSANSAASQSPSQELAGARRTRNRVSRAKPKPESTPAGDKRRIFCCTFCCDRFKSKYDWSRHEKSLHLNLEEWICAPHGASVFSPATHRRHCAYCNALDPSEEHLDMHNYTACQGKNETGNRAFRRKDHLVQHLRLVHHLDTMPLLDDWKVTMQSITSRCGFCDASLTSWEERIDHLAAHFRKGLTMKDWKGDHGFPPSITAKITNSLPPYLIGNESQSMIPFSATNADVRDHFAQISSRAAWVEGEPTETEKKKEKTLTPIQSNPTMSQLSSFTEILTLHLSHYAREKIQHGVIPTDEMFQQESRRLLYDCEDDWNQTIADNEEWLAAFRRLHCEQDKNK</sequence>
<dbReference type="InterPro" id="IPR013087">
    <property type="entry name" value="Znf_C2H2_type"/>
</dbReference>
<dbReference type="GeneID" id="63754218"/>
<dbReference type="RefSeq" id="XP_040688091.1">
    <property type="nucleotide sequence ID" value="XM_040838370.1"/>
</dbReference>
<organism evidence="3 4">
    <name type="scientific">Aspergillus wentii DTO 134E9</name>
    <dbReference type="NCBI Taxonomy" id="1073089"/>
    <lineage>
        <taxon>Eukaryota</taxon>
        <taxon>Fungi</taxon>
        <taxon>Dikarya</taxon>
        <taxon>Ascomycota</taxon>
        <taxon>Pezizomycotina</taxon>
        <taxon>Eurotiomycetes</taxon>
        <taxon>Eurotiomycetidae</taxon>
        <taxon>Eurotiales</taxon>
        <taxon>Aspergillaceae</taxon>
        <taxon>Aspergillus</taxon>
        <taxon>Aspergillus subgen. Cremei</taxon>
    </lineage>
</organism>
<dbReference type="EMBL" id="KV878213">
    <property type="protein sequence ID" value="OJJ34415.1"/>
    <property type="molecule type" value="Genomic_DNA"/>
</dbReference>
<dbReference type="AlphaFoldDB" id="A0A1L9RHL7"/>
<feature type="compositionally biased region" description="Polar residues" evidence="1">
    <location>
        <begin position="46"/>
        <end position="64"/>
    </location>
</feature>
<name>A0A1L9RHL7_ASPWE</name>
<evidence type="ECO:0000313" key="3">
    <source>
        <dbReference type="EMBL" id="OJJ34415.1"/>
    </source>
</evidence>
<proteinExistence type="predicted"/>
<accession>A0A1L9RHL7</accession>
<feature type="region of interest" description="Disordered" evidence="1">
    <location>
        <begin position="136"/>
        <end position="252"/>
    </location>
</feature>
<dbReference type="PROSITE" id="PS00028">
    <property type="entry name" value="ZINC_FINGER_C2H2_1"/>
    <property type="match status" value="1"/>
</dbReference>